<reference evidence="5 6" key="1">
    <citation type="journal article" date="2020" name="bioRxiv">
        <title>Sequence and annotation of 42 cannabis genomes reveals extensive copy number variation in cannabinoid synthesis and pathogen resistance genes.</title>
        <authorList>
            <person name="Mckernan K.J."/>
            <person name="Helbert Y."/>
            <person name="Kane L.T."/>
            <person name="Ebling H."/>
            <person name="Zhang L."/>
            <person name="Liu B."/>
            <person name="Eaton Z."/>
            <person name="Mclaughlin S."/>
            <person name="Kingan S."/>
            <person name="Baybayan P."/>
            <person name="Concepcion G."/>
            <person name="Jordan M."/>
            <person name="Riva A."/>
            <person name="Barbazuk W."/>
            <person name="Harkins T."/>
        </authorList>
    </citation>
    <scope>NUCLEOTIDE SEQUENCE [LARGE SCALE GENOMIC DNA]</scope>
    <source>
        <strain evidence="5 6">cv. Jamaican Lion 4</strain>
        <strain evidence="4">Father</strain>
        <strain evidence="3">Mother</strain>
        <tissue evidence="3">Leaf</tissue>
    </source>
</reference>
<proteinExistence type="predicted"/>
<organism evidence="3 5">
    <name type="scientific">Cannabis sativa</name>
    <name type="common">Hemp</name>
    <name type="synonym">Marijuana</name>
    <dbReference type="NCBI Taxonomy" id="3483"/>
    <lineage>
        <taxon>Eukaryota</taxon>
        <taxon>Viridiplantae</taxon>
        <taxon>Streptophyta</taxon>
        <taxon>Embryophyta</taxon>
        <taxon>Tracheophyta</taxon>
        <taxon>Spermatophyta</taxon>
        <taxon>Magnoliopsida</taxon>
        <taxon>eudicotyledons</taxon>
        <taxon>Gunneridae</taxon>
        <taxon>Pentapetalae</taxon>
        <taxon>rosids</taxon>
        <taxon>fabids</taxon>
        <taxon>Rosales</taxon>
        <taxon>Cannabaceae</taxon>
        <taxon>Cannabis</taxon>
    </lineage>
</organism>
<gene>
    <name evidence="3" type="ORF">F8388_015307</name>
    <name evidence="4" type="ORF">G4B88_012360</name>
</gene>
<evidence type="ECO:0008006" key="7">
    <source>
        <dbReference type="Google" id="ProtNLM"/>
    </source>
</evidence>
<name>A0A7J6F1V4_CANSA</name>
<dbReference type="InterPro" id="IPR001810">
    <property type="entry name" value="F-box_dom"/>
</dbReference>
<dbReference type="InterPro" id="IPR006527">
    <property type="entry name" value="F-box-assoc_dom_typ1"/>
</dbReference>
<comment type="caution">
    <text evidence="3">The sequence shown here is derived from an EMBL/GenBank/DDBJ whole genome shotgun (WGS) entry which is preliminary data.</text>
</comment>
<sequence>MLRICFGGKADRRGGRRLLLHRKKCVWSNLLEELLVEVFSWLPAESLIRFKCVNKYWYGLITSLLKNSSFVHNHFRNLNSICTSSSCMVFCCPGYGHLYYPELESLRNNVFKSLTIFYDPSTKISLLERFDLPLISGKEHASSVIGIHCNGIICQVNCQGAIALCNPVVKQWRNLPKTCLRENISPQGVGFGYDSKSGDYKVVRFGWRKNQLGKVLAEVYSMRSNSWREIGVDIKFKRWTGNAMKCYCNGFFYWSKWVNSSSEFLIISFDMCKEVFSYVALPGNNLVVHKEQIPTMAAWNDSLALMFYSENKVFFELWVLNNNRDHPNKEEYCWSRKLVIEAGGVEFARPLNFMKNDEILMQTDERNILVYNIRNQVIRKRIQKVFRLQSWDFFYAPSLVSVHGISDQVI</sequence>
<feature type="domain" description="F-box associated beta-propeller type 1" evidence="2">
    <location>
        <begin position="146"/>
        <end position="402"/>
    </location>
</feature>
<dbReference type="SUPFAM" id="SSF81383">
    <property type="entry name" value="F-box domain"/>
    <property type="match status" value="1"/>
</dbReference>
<evidence type="ECO:0000259" key="2">
    <source>
        <dbReference type="Pfam" id="PF07734"/>
    </source>
</evidence>
<dbReference type="Pfam" id="PF00646">
    <property type="entry name" value="F-box"/>
    <property type="match status" value="1"/>
</dbReference>
<protein>
    <recommendedName>
        <fullName evidence="7">F-box domain-containing protein</fullName>
    </recommendedName>
</protein>
<evidence type="ECO:0000259" key="1">
    <source>
        <dbReference type="Pfam" id="PF00646"/>
    </source>
</evidence>
<evidence type="ECO:0000313" key="5">
    <source>
        <dbReference type="Proteomes" id="UP000525078"/>
    </source>
</evidence>
<dbReference type="NCBIfam" id="TIGR01640">
    <property type="entry name" value="F_box_assoc_1"/>
    <property type="match status" value="1"/>
</dbReference>
<dbReference type="Proteomes" id="UP000583929">
    <property type="component" value="Unassembled WGS sequence"/>
</dbReference>
<keyword evidence="6" id="KW-1185">Reference proteome</keyword>
<accession>A0A7J6F1V4</accession>
<evidence type="ECO:0000313" key="6">
    <source>
        <dbReference type="Proteomes" id="UP000583929"/>
    </source>
</evidence>
<dbReference type="InterPro" id="IPR050796">
    <property type="entry name" value="SCF_F-box_component"/>
</dbReference>
<dbReference type="Proteomes" id="UP000525078">
    <property type="component" value="Unassembled WGS sequence"/>
</dbReference>
<dbReference type="PANTHER" id="PTHR31672">
    <property type="entry name" value="BNACNNG10540D PROTEIN"/>
    <property type="match status" value="1"/>
</dbReference>
<dbReference type="InterPro" id="IPR017451">
    <property type="entry name" value="F-box-assoc_interact_dom"/>
</dbReference>
<dbReference type="Pfam" id="PF07734">
    <property type="entry name" value="FBA_1"/>
    <property type="match status" value="1"/>
</dbReference>
<feature type="domain" description="F-box" evidence="1">
    <location>
        <begin position="27"/>
        <end position="65"/>
    </location>
</feature>
<dbReference type="PANTHER" id="PTHR31672:SF13">
    <property type="entry name" value="F-BOX PROTEIN CPR30-LIKE"/>
    <property type="match status" value="1"/>
</dbReference>
<dbReference type="Gene3D" id="1.20.1280.50">
    <property type="match status" value="1"/>
</dbReference>
<dbReference type="InterPro" id="IPR036047">
    <property type="entry name" value="F-box-like_dom_sf"/>
</dbReference>
<evidence type="ECO:0000313" key="4">
    <source>
        <dbReference type="EMBL" id="KAF4402575.1"/>
    </source>
</evidence>
<dbReference type="AlphaFoldDB" id="A0A7J6F1V4"/>
<evidence type="ECO:0000313" key="3">
    <source>
        <dbReference type="EMBL" id="KAF4364616.1"/>
    </source>
</evidence>
<dbReference type="EMBL" id="JAATIQ010000007">
    <property type="protein sequence ID" value="KAF4402575.1"/>
    <property type="molecule type" value="Genomic_DNA"/>
</dbReference>
<dbReference type="EMBL" id="JAATIP010000166">
    <property type="protein sequence ID" value="KAF4364616.1"/>
    <property type="molecule type" value="Genomic_DNA"/>
</dbReference>